<feature type="transmembrane region" description="Helical" evidence="1">
    <location>
        <begin position="46"/>
        <end position="70"/>
    </location>
</feature>
<feature type="transmembrane region" description="Helical" evidence="1">
    <location>
        <begin position="199"/>
        <end position="219"/>
    </location>
</feature>
<name>A0A371CL42_9APHY</name>
<protein>
    <recommendedName>
        <fullName evidence="2">DUF6534 domain-containing protein</fullName>
    </recommendedName>
</protein>
<keyword evidence="1" id="KW-0472">Membrane</keyword>
<feature type="transmembrane region" description="Helical" evidence="1">
    <location>
        <begin position="12"/>
        <end position="34"/>
    </location>
</feature>
<evidence type="ECO:0000259" key="2">
    <source>
        <dbReference type="Pfam" id="PF20152"/>
    </source>
</evidence>
<dbReference type="PANTHER" id="PTHR40465">
    <property type="entry name" value="CHROMOSOME 1, WHOLE GENOME SHOTGUN SEQUENCE"/>
    <property type="match status" value="1"/>
</dbReference>
<feature type="transmembrane region" description="Helical" evidence="1">
    <location>
        <begin position="159"/>
        <end position="179"/>
    </location>
</feature>
<dbReference type="OrthoDB" id="2535105at2759"/>
<gene>
    <name evidence="3" type="ORF">OH76DRAFT_1489849</name>
</gene>
<dbReference type="Proteomes" id="UP000256964">
    <property type="component" value="Unassembled WGS sequence"/>
</dbReference>
<feature type="domain" description="DUF6534" evidence="2">
    <location>
        <begin position="165"/>
        <end position="251"/>
    </location>
</feature>
<keyword evidence="1" id="KW-0812">Transmembrane</keyword>
<feature type="transmembrane region" description="Helical" evidence="1">
    <location>
        <begin position="225"/>
        <end position="248"/>
    </location>
</feature>
<keyword evidence="4" id="KW-1185">Reference proteome</keyword>
<sequence length="289" mass="31921">MATVFQDSMGPLLLSSFLSIMVYGVSLHQVYKYFWLYPKDRLFLKVYVGVIIVMDTLTSAFLMHICYYYLVSEGDETQVSDAPVWSLRVCPPTGGMVIVMIQAFYARRVYLFNPNCAAVVALTGVIIGGGFGVLLATAVKSFKLSDLGRWSDATCLDAAFFGTTLLADLVLTTTFVVLLRRNWSPFRSTNDVLRTLISYAVISTLLVTIGTIPALVLAICLPEKLYYVAVAIPLTKLYPSAVMVFLNCRKSLTNEILRDNMESIETCGADLTGVLQISVRPVHHGVQQP</sequence>
<feature type="transmembrane region" description="Helical" evidence="1">
    <location>
        <begin position="117"/>
        <end position="139"/>
    </location>
</feature>
<evidence type="ECO:0000313" key="3">
    <source>
        <dbReference type="EMBL" id="RDX41002.1"/>
    </source>
</evidence>
<accession>A0A371CL42</accession>
<reference evidence="3 4" key="1">
    <citation type="journal article" date="2018" name="Biotechnol. Biofuels">
        <title>Integrative visual omics of the white-rot fungus Polyporus brumalis exposes the biotechnological potential of its oxidative enzymes for delignifying raw plant biomass.</title>
        <authorList>
            <person name="Miyauchi S."/>
            <person name="Rancon A."/>
            <person name="Drula E."/>
            <person name="Hage H."/>
            <person name="Chaduli D."/>
            <person name="Favel A."/>
            <person name="Grisel S."/>
            <person name="Henrissat B."/>
            <person name="Herpoel-Gimbert I."/>
            <person name="Ruiz-Duenas F.J."/>
            <person name="Chevret D."/>
            <person name="Hainaut M."/>
            <person name="Lin J."/>
            <person name="Wang M."/>
            <person name="Pangilinan J."/>
            <person name="Lipzen A."/>
            <person name="Lesage-Meessen L."/>
            <person name="Navarro D."/>
            <person name="Riley R."/>
            <person name="Grigoriev I.V."/>
            <person name="Zhou S."/>
            <person name="Raouche S."/>
            <person name="Rosso M.N."/>
        </authorList>
    </citation>
    <scope>NUCLEOTIDE SEQUENCE [LARGE SCALE GENOMIC DNA]</scope>
    <source>
        <strain evidence="3 4">BRFM 1820</strain>
    </source>
</reference>
<dbReference type="InterPro" id="IPR045339">
    <property type="entry name" value="DUF6534"/>
</dbReference>
<dbReference type="EMBL" id="KZ857528">
    <property type="protein sequence ID" value="RDX41002.1"/>
    <property type="molecule type" value="Genomic_DNA"/>
</dbReference>
<evidence type="ECO:0000256" key="1">
    <source>
        <dbReference type="SAM" id="Phobius"/>
    </source>
</evidence>
<dbReference type="AlphaFoldDB" id="A0A371CL42"/>
<organism evidence="3 4">
    <name type="scientific">Lentinus brumalis</name>
    <dbReference type="NCBI Taxonomy" id="2498619"/>
    <lineage>
        <taxon>Eukaryota</taxon>
        <taxon>Fungi</taxon>
        <taxon>Dikarya</taxon>
        <taxon>Basidiomycota</taxon>
        <taxon>Agaricomycotina</taxon>
        <taxon>Agaricomycetes</taxon>
        <taxon>Polyporales</taxon>
        <taxon>Polyporaceae</taxon>
        <taxon>Lentinus</taxon>
    </lineage>
</organism>
<dbReference type="Pfam" id="PF20152">
    <property type="entry name" value="DUF6534"/>
    <property type="match status" value="1"/>
</dbReference>
<dbReference type="STRING" id="139420.A0A371CL42"/>
<evidence type="ECO:0000313" key="4">
    <source>
        <dbReference type="Proteomes" id="UP000256964"/>
    </source>
</evidence>
<dbReference type="PANTHER" id="PTHR40465:SF1">
    <property type="entry name" value="DUF6534 DOMAIN-CONTAINING PROTEIN"/>
    <property type="match status" value="1"/>
</dbReference>
<proteinExistence type="predicted"/>
<keyword evidence="1" id="KW-1133">Transmembrane helix</keyword>